<dbReference type="Pfam" id="PF00293">
    <property type="entry name" value="NUDIX"/>
    <property type="match status" value="1"/>
</dbReference>
<gene>
    <name evidence="2" type="primary">mutT_2</name>
    <name evidence="2" type="ORF">TZ94_00302</name>
</gene>
<proteinExistence type="predicted"/>
<dbReference type="OrthoDB" id="9804442at2"/>
<dbReference type="PROSITE" id="PS51462">
    <property type="entry name" value="NUDIX"/>
    <property type="match status" value="1"/>
</dbReference>
<evidence type="ECO:0000313" key="2">
    <source>
        <dbReference type="EMBL" id="KJQ78183.1"/>
    </source>
</evidence>
<evidence type="ECO:0000259" key="1">
    <source>
        <dbReference type="PROSITE" id="PS51462"/>
    </source>
</evidence>
<dbReference type="Proteomes" id="UP000033489">
    <property type="component" value="Unassembled WGS sequence"/>
</dbReference>
<name>A0A0F2E4G6_9STRE</name>
<dbReference type="InterPro" id="IPR000086">
    <property type="entry name" value="NUDIX_hydrolase_dom"/>
</dbReference>
<sequence>MSTTDFAKALQRMLAITDTGLTYTRDPFDRERYEDLRQILWSVLQDQTELDQEELTAILKPTGSYATPLMDVRAWIVQDQKICLVRGQGEDTWALPGGFGEVGYSPKENIRKEVQEETGFSAEVGSLLAVFDTNRFQLQNKQYAKFVFDCQLLDGRFQENQEVAELGFFDISALPPLSEKRITKEQMDILWQVYKGEREQYID</sequence>
<dbReference type="Pfam" id="PF12535">
    <property type="entry name" value="Nudix_N"/>
    <property type="match status" value="1"/>
</dbReference>
<dbReference type="PANTHER" id="PTHR43222">
    <property type="entry name" value="NUDIX HYDROLASE 23"/>
    <property type="match status" value="1"/>
</dbReference>
<protein>
    <submittedName>
        <fullName evidence="2">MutT/nudix family protein</fullName>
    </submittedName>
</protein>
<dbReference type="AlphaFoldDB" id="A0A0F2E4G6"/>
<dbReference type="Gene3D" id="3.90.79.10">
    <property type="entry name" value="Nucleoside Triphosphate Pyrophosphohydrolase"/>
    <property type="match status" value="1"/>
</dbReference>
<dbReference type="EMBL" id="JYGT01000004">
    <property type="protein sequence ID" value="KJQ78183.1"/>
    <property type="molecule type" value="Genomic_DNA"/>
</dbReference>
<feature type="domain" description="Nudix hydrolase" evidence="1">
    <location>
        <begin position="67"/>
        <end position="195"/>
    </location>
</feature>
<reference evidence="2 3" key="1">
    <citation type="submission" date="2015-02" db="EMBL/GenBank/DDBJ databases">
        <title>Evolution of amylase-binding proteins of oral streptococcal species.</title>
        <authorList>
            <person name="Haase E.M."/>
        </authorList>
    </citation>
    <scope>NUCLEOTIDE SEQUENCE [LARGE SCALE GENOMIC DNA]</scope>
    <source>
        <strain evidence="2 3">UC921A</strain>
    </source>
</reference>
<evidence type="ECO:0000313" key="3">
    <source>
        <dbReference type="Proteomes" id="UP000033489"/>
    </source>
</evidence>
<dbReference type="PANTHER" id="PTHR43222:SF2">
    <property type="entry name" value="NUDIX HYDROLASE 23, CHLOROPLASTIC"/>
    <property type="match status" value="1"/>
</dbReference>
<accession>A0A0F2E4G6</accession>
<dbReference type="Gene3D" id="6.10.250.1120">
    <property type="match status" value="1"/>
</dbReference>
<organism evidence="2 3">
    <name type="scientific">Streptococcus infantis</name>
    <dbReference type="NCBI Taxonomy" id="68892"/>
    <lineage>
        <taxon>Bacteria</taxon>
        <taxon>Bacillati</taxon>
        <taxon>Bacillota</taxon>
        <taxon>Bacilli</taxon>
        <taxon>Lactobacillales</taxon>
        <taxon>Streptococcaceae</taxon>
        <taxon>Streptococcus</taxon>
    </lineage>
</organism>
<dbReference type="PATRIC" id="fig|28037.216.peg.294"/>
<dbReference type="RefSeq" id="WP_045613520.1">
    <property type="nucleotide sequence ID" value="NZ_JYGT01000004.1"/>
</dbReference>
<dbReference type="SUPFAM" id="SSF55811">
    <property type="entry name" value="Nudix"/>
    <property type="match status" value="1"/>
</dbReference>
<dbReference type="InterPro" id="IPR015797">
    <property type="entry name" value="NUDIX_hydrolase-like_dom_sf"/>
</dbReference>
<comment type="caution">
    <text evidence="2">The sequence shown here is derived from an EMBL/GenBank/DDBJ whole genome shotgun (WGS) entry which is preliminary data.</text>
</comment>
<dbReference type="InterPro" id="IPR059176">
    <property type="entry name" value="UDP-X_N"/>
</dbReference>